<keyword evidence="1" id="KW-1133">Transmembrane helix</keyword>
<evidence type="ECO:0000256" key="1">
    <source>
        <dbReference type="SAM" id="Phobius"/>
    </source>
</evidence>
<dbReference type="RefSeq" id="WP_390189119.1">
    <property type="nucleotide sequence ID" value="NZ_JBHMEP010000001.1"/>
</dbReference>
<keyword evidence="1" id="KW-0472">Membrane</keyword>
<proteinExistence type="predicted"/>
<protein>
    <recommendedName>
        <fullName evidence="4">DUF3618 domain-containing protein</fullName>
    </recommendedName>
</protein>
<evidence type="ECO:0000313" key="3">
    <source>
        <dbReference type="Proteomes" id="UP001589645"/>
    </source>
</evidence>
<organism evidence="2 3">
    <name type="scientific">Vibrio olivae</name>
    <dbReference type="NCBI Taxonomy" id="1243002"/>
    <lineage>
        <taxon>Bacteria</taxon>
        <taxon>Pseudomonadati</taxon>
        <taxon>Pseudomonadota</taxon>
        <taxon>Gammaproteobacteria</taxon>
        <taxon>Vibrionales</taxon>
        <taxon>Vibrionaceae</taxon>
        <taxon>Vibrio</taxon>
    </lineage>
</organism>
<comment type="caution">
    <text evidence="2">The sequence shown here is derived from an EMBL/GenBank/DDBJ whole genome shotgun (WGS) entry which is preliminary data.</text>
</comment>
<dbReference type="Proteomes" id="UP001589645">
    <property type="component" value="Unassembled WGS sequence"/>
</dbReference>
<sequence>MSIRNNDGEAFQSFRSELEKGLREARHESDPSRVRAIIEDTQHELFEVQMSQIAPQVKHIKNTHLTEAGIAVAGLGLSVLTGGASLLATGIALAHGYKSHSDYKSKVTANPCHFLWNVKQKAKT</sequence>
<dbReference type="EMBL" id="JBHMEP010000001">
    <property type="protein sequence ID" value="MFB9133610.1"/>
    <property type="molecule type" value="Genomic_DNA"/>
</dbReference>
<evidence type="ECO:0008006" key="4">
    <source>
        <dbReference type="Google" id="ProtNLM"/>
    </source>
</evidence>
<name>A0ABV5HHB5_9VIBR</name>
<keyword evidence="3" id="KW-1185">Reference proteome</keyword>
<evidence type="ECO:0000313" key="2">
    <source>
        <dbReference type="EMBL" id="MFB9133610.1"/>
    </source>
</evidence>
<accession>A0ABV5HHB5</accession>
<feature type="transmembrane region" description="Helical" evidence="1">
    <location>
        <begin position="70"/>
        <end position="94"/>
    </location>
</feature>
<keyword evidence="1" id="KW-0812">Transmembrane</keyword>
<reference evidence="2 3" key="1">
    <citation type="submission" date="2024-09" db="EMBL/GenBank/DDBJ databases">
        <authorList>
            <person name="Sun Q."/>
            <person name="Mori K."/>
        </authorList>
    </citation>
    <scope>NUCLEOTIDE SEQUENCE [LARGE SCALE GENOMIC DNA]</scope>
    <source>
        <strain evidence="2 3">CECT 8064</strain>
    </source>
</reference>
<gene>
    <name evidence="2" type="ORF">ACFFUV_01340</name>
</gene>